<feature type="binding site" evidence="12">
    <location>
        <begin position="148"/>
        <end position="150"/>
    </location>
    <ligand>
        <name>FAD</name>
        <dbReference type="ChEBI" id="CHEBI:57692"/>
    </ligand>
</feature>
<feature type="domain" description="Pyridine nucleotide-disulphide oxidoreductase dimerisation" evidence="15">
    <location>
        <begin position="350"/>
        <end position="455"/>
    </location>
</feature>
<evidence type="ECO:0000256" key="3">
    <source>
        <dbReference type="ARBA" id="ARBA00016961"/>
    </source>
</evidence>
<dbReference type="AlphaFoldDB" id="A0A511ASF3"/>
<dbReference type="PIRSF" id="PIRSF000350">
    <property type="entry name" value="Mercury_reductase_MerA"/>
    <property type="match status" value="1"/>
</dbReference>
<dbReference type="PRINTS" id="PR00368">
    <property type="entry name" value="FADPNR"/>
</dbReference>
<reference evidence="17 18" key="1">
    <citation type="submission" date="2019-07" db="EMBL/GenBank/DDBJ databases">
        <title>Whole genome shotgun sequence of Alkalibacterium kapii NBRC 103247.</title>
        <authorList>
            <person name="Hosoyama A."/>
            <person name="Uohara A."/>
            <person name="Ohji S."/>
            <person name="Ichikawa N."/>
        </authorList>
    </citation>
    <scope>NUCLEOTIDE SEQUENCE [LARGE SCALE GENOMIC DNA]</scope>
    <source>
        <strain evidence="17 18">NBRC 103247</strain>
    </source>
</reference>
<dbReference type="NCBIfam" id="TIGR01350">
    <property type="entry name" value="lipoamide_DH"/>
    <property type="match status" value="1"/>
</dbReference>
<evidence type="ECO:0000256" key="5">
    <source>
        <dbReference type="ARBA" id="ARBA00022827"/>
    </source>
</evidence>
<dbReference type="EC" id="1.8.1.4" evidence="2 14"/>
<dbReference type="PROSITE" id="PS00076">
    <property type="entry name" value="PYRIDINE_REDOX_1"/>
    <property type="match status" value="1"/>
</dbReference>
<dbReference type="InterPro" id="IPR004099">
    <property type="entry name" value="Pyr_nucl-diS_OxRdtase_dimer"/>
</dbReference>
<keyword evidence="6 14" id="KW-0560">Oxidoreductase</keyword>
<dbReference type="FunFam" id="3.30.390.30:FF:000001">
    <property type="entry name" value="Dihydrolipoyl dehydrogenase"/>
    <property type="match status" value="1"/>
</dbReference>
<comment type="cofactor">
    <cofactor evidence="12 14">
        <name>FAD</name>
        <dbReference type="ChEBI" id="CHEBI:57692"/>
    </cofactor>
    <text evidence="12 14">Binds 1 FAD per subunit.</text>
</comment>
<dbReference type="InterPro" id="IPR050151">
    <property type="entry name" value="Class-I_Pyr_Nuc-Dis_Oxidored"/>
</dbReference>
<feature type="domain" description="FAD/NAD(P)-binding" evidence="16">
    <location>
        <begin position="11"/>
        <end position="330"/>
    </location>
</feature>
<proteinExistence type="inferred from homology"/>
<keyword evidence="18" id="KW-1185">Reference proteome</keyword>
<dbReference type="SUPFAM" id="SSF55424">
    <property type="entry name" value="FAD/NAD-linked reductases, dimerisation (C-terminal) domain"/>
    <property type="match status" value="1"/>
</dbReference>
<feature type="binding site" evidence="12">
    <location>
        <position position="274"/>
    </location>
    <ligand>
        <name>NAD(+)</name>
        <dbReference type="ChEBI" id="CHEBI:57540"/>
    </ligand>
</feature>
<keyword evidence="8" id="KW-1015">Disulfide bond</keyword>
<feature type="binding site" evidence="12">
    <location>
        <position position="56"/>
    </location>
    <ligand>
        <name>FAD</name>
        <dbReference type="ChEBI" id="CHEBI:57692"/>
    </ligand>
</feature>
<evidence type="ECO:0000313" key="17">
    <source>
        <dbReference type="EMBL" id="GEK91139.1"/>
    </source>
</evidence>
<evidence type="ECO:0000256" key="12">
    <source>
        <dbReference type="PIRSR" id="PIRSR000350-3"/>
    </source>
</evidence>
<dbReference type="Gene3D" id="3.50.50.60">
    <property type="entry name" value="FAD/NAD(P)-binding domain"/>
    <property type="match status" value="2"/>
</dbReference>
<feature type="binding site" evidence="12">
    <location>
        <begin position="184"/>
        <end position="191"/>
    </location>
    <ligand>
        <name>NAD(+)</name>
        <dbReference type="ChEBI" id="CHEBI:57540"/>
    </ligand>
</feature>
<evidence type="ECO:0000256" key="9">
    <source>
        <dbReference type="ARBA" id="ARBA00023284"/>
    </source>
</evidence>
<evidence type="ECO:0000259" key="16">
    <source>
        <dbReference type="Pfam" id="PF07992"/>
    </source>
</evidence>
<dbReference type="InterPro" id="IPR012999">
    <property type="entry name" value="Pyr_OxRdtase_I_AS"/>
</dbReference>
<evidence type="ECO:0000256" key="13">
    <source>
        <dbReference type="PIRSR" id="PIRSR000350-4"/>
    </source>
</evidence>
<gene>
    <name evidence="17" type="primary">lpdA</name>
    <name evidence="17" type="ORF">AKA01nite_07610</name>
</gene>
<dbReference type="PANTHER" id="PTHR22912">
    <property type="entry name" value="DISULFIDE OXIDOREDUCTASE"/>
    <property type="match status" value="1"/>
</dbReference>
<dbReference type="InterPro" id="IPR016156">
    <property type="entry name" value="FAD/NAD-linked_Rdtase_dimer_sf"/>
</dbReference>
<organism evidence="17 18">
    <name type="scientific">Alkalibacterium kapii</name>
    <dbReference type="NCBI Taxonomy" id="426704"/>
    <lineage>
        <taxon>Bacteria</taxon>
        <taxon>Bacillati</taxon>
        <taxon>Bacillota</taxon>
        <taxon>Bacilli</taxon>
        <taxon>Lactobacillales</taxon>
        <taxon>Carnobacteriaceae</taxon>
        <taxon>Alkalibacterium</taxon>
    </lineage>
</organism>
<keyword evidence="12" id="KW-0547">Nucleotide-binding</keyword>
<evidence type="ECO:0000256" key="8">
    <source>
        <dbReference type="ARBA" id="ARBA00023157"/>
    </source>
</evidence>
<evidence type="ECO:0000256" key="2">
    <source>
        <dbReference type="ARBA" id="ARBA00012608"/>
    </source>
</evidence>
<dbReference type="InterPro" id="IPR036188">
    <property type="entry name" value="FAD/NAD-bd_sf"/>
</dbReference>
<evidence type="ECO:0000256" key="4">
    <source>
        <dbReference type="ARBA" id="ARBA00022630"/>
    </source>
</evidence>
<dbReference type="GO" id="GO:0006103">
    <property type="term" value="P:2-oxoglutarate metabolic process"/>
    <property type="evidence" value="ECO:0007669"/>
    <property type="project" value="TreeGrafter"/>
</dbReference>
<evidence type="ECO:0000259" key="15">
    <source>
        <dbReference type="Pfam" id="PF02852"/>
    </source>
</evidence>
<keyword evidence="5 12" id="KW-0274">FAD</keyword>
<keyword evidence="9 14" id="KW-0676">Redox-active center</keyword>
<dbReference type="GO" id="GO:0050660">
    <property type="term" value="F:flavin adenine dinucleotide binding"/>
    <property type="evidence" value="ECO:0007669"/>
    <property type="project" value="InterPro"/>
</dbReference>
<accession>A0A511ASF3</accession>
<dbReference type="Proteomes" id="UP000321662">
    <property type="component" value="Unassembled WGS sequence"/>
</dbReference>
<evidence type="ECO:0000256" key="1">
    <source>
        <dbReference type="ARBA" id="ARBA00007532"/>
    </source>
</evidence>
<dbReference type="InterPro" id="IPR001100">
    <property type="entry name" value="Pyr_nuc-diS_OxRdtase"/>
</dbReference>
<dbReference type="GO" id="GO:0004148">
    <property type="term" value="F:dihydrolipoyl dehydrogenase (NADH) activity"/>
    <property type="evidence" value="ECO:0007669"/>
    <property type="project" value="UniProtKB-EC"/>
</dbReference>
<dbReference type="PANTHER" id="PTHR22912:SF160">
    <property type="entry name" value="DIHYDROLIPOYL DEHYDROGENASE"/>
    <property type="match status" value="1"/>
</dbReference>
<evidence type="ECO:0000256" key="6">
    <source>
        <dbReference type="ARBA" id="ARBA00023002"/>
    </source>
</evidence>
<comment type="caution">
    <text evidence="17">The sequence shown here is derived from an EMBL/GenBank/DDBJ whole genome shotgun (WGS) entry which is preliminary data.</text>
</comment>
<dbReference type="Pfam" id="PF07992">
    <property type="entry name" value="Pyr_redox_2"/>
    <property type="match status" value="1"/>
</dbReference>
<dbReference type="Gene3D" id="3.30.390.30">
    <property type="match status" value="1"/>
</dbReference>
<dbReference type="RefSeq" id="WP_146923943.1">
    <property type="nucleotide sequence ID" value="NZ_BJUY01000006.1"/>
</dbReference>
<sequence length="469" mass="50601">MVVGSFVEEVDTVVIGSGPGGYVAAIHAAQKGQDVVVVEKDEIGGVCLNVGCIPSKALISVGKDTYKSQNETAFGLKYEGSTLDFEKTQQWKNKEVVNKLTSGIEALLKKYKVKIVKGTANFSSKNRISVVNGDDYYGYEFQNVIIATGSRPIEIPGFEFNEDILDSTGLLNIKELPESLVVVGGGYIGMELAFAFSDLGSKVTVIESLDRVMNGFEKDLIKPVLNAAKKKNIEIITEAKATSYKKDKDKLVLSYEKDGKTSELETEKIAVMVGRRPNTEELSLSMAGVKTTTTGHIEINEFGQTTTDHIYAIGDVVPGPALAHKASYEAKMVVDKISGNEGAAIDYLAIPAVCYTSPEVATVGLTFDQAKEQGIKAEKATYNFRNNGRALSMGKTDGFIRMIMDSDSKRIVGAQLVGANVDELVNNIALAIENLLTVEDVSLTIHSHPSLSEGILDVSEILLGEPTHQ</sequence>
<feature type="binding site" evidence="12">
    <location>
        <position position="315"/>
    </location>
    <ligand>
        <name>FAD</name>
        <dbReference type="ChEBI" id="CHEBI:57692"/>
    </ligand>
</feature>
<protein>
    <recommendedName>
        <fullName evidence="3 14">Dihydrolipoyl dehydrogenase</fullName>
        <ecNumber evidence="2 14">1.8.1.4</ecNumber>
    </recommendedName>
</protein>
<comment type="similarity">
    <text evidence="1 14">Belongs to the class-I pyridine nucleotide-disulfide oxidoreductase family.</text>
</comment>
<feature type="disulfide bond" description="Redox-active" evidence="13">
    <location>
        <begin position="47"/>
        <end position="52"/>
    </location>
</feature>
<keyword evidence="4 14" id="KW-0285">Flavoprotein</keyword>
<evidence type="ECO:0000256" key="11">
    <source>
        <dbReference type="PIRSR" id="PIRSR000350-2"/>
    </source>
</evidence>
<dbReference type="InterPro" id="IPR006258">
    <property type="entry name" value="Lipoamide_DH"/>
</dbReference>
<dbReference type="OrthoDB" id="9800167at2"/>
<comment type="miscellaneous">
    <text evidence="14">The active site is a redox-active disulfide bond.</text>
</comment>
<dbReference type="InterPro" id="IPR023753">
    <property type="entry name" value="FAD/NAD-binding_dom"/>
</dbReference>
<keyword evidence="7 12" id="KW-0520">NAD</keyword>
<evidence type="ECO:0000256" key="7">
    <source>
        <dbReference type="ARBA" id="ARBA00023027"/>
    </source>
</evidence>
<dbReference type="Pfam" id="PF02852">
    <property type="entry name" value="Pyr_redox_dim"/>
    <property type="match status" value="1"/>
</dbReference>
<feature type="binding site" evidence="12">
    <location>
        <position position="207"/>
    </location>
    <ligand>
        <name>NAD(+)</name>
        <dbReference type="ChEBI" id="CHEBI:57540"/>
    </ligand>
</feature>
<evidence type="ECO:0000256" key="10">
    <source>
        <dbReference type="ARBA" id="ARBA00049187"/>
    </source>
</evidence>
<dbReference type="EMBL" id="BJUY01000006">
    <property type="protein sequence ID" value="GEK91139.1"/>
    <property type="molecule type" value="Genomic_DNA"/>
</dbReference>
<dbReference type="SUPFAM" id="SSF51905">
    <property type="entry name" value="FAD/NAD(P)-binding domain"/>
    <property type="match status" value="1"/>
</dbReference>
<comment type="catalytic activity">
    <reaction evidence="10 14">
        <text>N(6)-[(R)-dihydrolipoyl]-L-lysyl-[protein] + NAD(+) = N(6)-[(R)-lipoyl]-L-lysyl-[protein] + NADH + H(+)</text>
        <dbReference type="Rhea" id="RHEA:15045"/>
        <dbReference type="Rhea" id="RHEA-COMP:10474"/>
        <dbReference type="Rhea" id="RHEA-COMP:10475"/>
        <dbReference type="ChEBI" id="CHEBI:15378"/>
        <dbReference type="ChEBI" id="CHEBI:57540"/>
        <dbReference type="ChEBI" id="CHEBI:57945"/>
        <dbReference type="ChEBI" id="CHEBI:83099"/>
        <dbReference type="ChEBI" id="CHEBI:83100"/>
        <dbReference type="EC" id="1.8.1.4"/>
    </reaction>
</comment>
<name>A0A511ASF3_9LACT</name>
<feature type="active site" description="Proton acceptor" evidence="11">
    <location>
        <position position="448"/>
    </location>
</feature>
<dbReference type="PRINTS" id="PR00411">
    <property type="entry name" value="PNDRDTASEI"/>
</dbReference>
<evidence type="ECO:0000256" key="14">
    <source>
        <dbReference type="RuleBase" id="RU003692"/>
    </source>
</evidence>
<evidence type="ECO:0000313" key="18">
    <source>
        <dbReference type="Proteomes" id="UP000321662"/>
    </source>
</evidence>